<name>A0A397SWX9_9GLOM</name>
<comment type="caution">
    <text evidence="2">The sequence shown here is derived from an EMBL/GenBank/DDBJ whole genome shotgun (WGS) entry which is preliminary data.</text>
</comment>
<evidence type="ECO:0000313" key="3">
    <source>
        <dbReference type="Proteomes" id="UP000265703"/>
    </source>
</evidence>
<keyword evidence="1" id="KW-0812">Transmembrane</keyword>
<dbReference type="Proteomes" id="UP000265703">
    <property type="component" value="Unassembled WGS sequence"/>
</dbReference>
<feature type="transmembrane region" description="Helical" evidence="1">
    <location>
        <begin position="64"/>
        <end position="86"/>
    </location>
</feature>
<reference evidence="2 3" key="1">
    <citation type="submission" date="2018-06" db="EMBL/GenBank/DDBJ databases">
        <title>Comparative genomics reveals the genomic features of Rhizophagus irregularis, R. cerebriforme, R. diaphanum and Gigaspora rosea, and their symbiotic lifestyle signature.</title>
        <authorList>
            <person name="Morin E."/>
            <person name="San Clemente H."/>
            <person name="Chen E.C.H."/>
            <person name="De La Providencia I."/>
            <person name="Hainaut M."/>
            <person name="Kuo A."/>
            <person name="Kohler A."/>
            <person name="Murat C."/>
            <person name="Tang N."/>
            <person name="Roy S."/>
            <person name="Loubradou J."/>
            <person name="Henrissat B."/>
            <person name="Grigoriev I.V."/>
            <person name="Corradi N."/>
            <person name="Roux C."/>
            <person name="Martin F.M."/>
        </authorList>
    </citation>
    <scope>NUCLEOTIDE SEQUENCE [LARGE SCALE GENOMIC DNA]</scope>
    <source>
        <strain evidence="2 3">DAOM 227022</strain>
    </source>
</reference>
<accession>A0A397SWX9</accession>
<protein>
    <submittedName>
        <fullName evidence="2">Uncharacterized protein</fullName>
    </submittedName>
</protein>
<dbReference type="AlphaFoldDB" id="A0A397SWX9"/>
<feature type="transmembrane region" description="Helical" evidence="1">
    <location>
        <begin position="124"/>
        <end position="147"/>
    </location>
</feature>
<proteinExistence type="predicted"/>
<dbReference type="PANTHER" id="PTHR16189">
    <property type="entry name" value="TRANSMEMBRANE PROTEIN 104-RELATED"/>
    <property type="match status" value="1"/>
</dbReference>
<feature type="transmembrane region" description="Helical" evidence="1">
    <location>
        <begin position="27"/>
        <end position="52"/>
    </location>
</feature>
<gene>
    <name evidence="2" type="ORF">C1645_738582</name>
</gene>
<dbReference type="OrthoDB" id="294541at2759"/>
<keyword evidence="1" id="KW-1133">Transmembrane helix</keyword>
<dbReference type="STRING" id="658196.A0A397SWX9"/>
<sequence length="153" mass="17439">MTYQMDLTSNIIAEIDKSSHRNIVTDIATFLFPLAVLLTSIPVYSIVVRYNLERSGLCERRMATLLSTFLPWIIVLLFQSGVWLNIFTNWTSLLFTSTIFDDDDKGWFDDKHFTAFPANKKCRMFVAMIASGIAVILVEGIIIYDFVKLAPDT</sequence>
<evidence type="ECO:0000313" key="2">
    <source>
        <dbReference type="EMBL" id="RIA89509.1"/>
    </source>
</evidence>
<keyword evidence="1" id="KW-0472">Membrane</keyword>
<dbReference type="EMBL" id="QKYT01000217">
    <property type="protein sequence ID" value="RIA89509.1"/>
    <property type="molecule type" value="Genomic_DNA"/>
</dbReference>
<evidence type="ECO:0000256" key="1">
    <source>
        <dbReference type="SAM" id="Phobius"/>
    </source>
</evidence>
<dbReference type="PANTHER" id="PTHR16189:SF3">
    <property type="entry name" value="AMINO ACID TRANSPORTER TRANSMEMBRANE DOMAIN-CONTAINING PROTEIN"/>
    <property type="match status" value="1"/>
</dbReference>
<organism evidence="2 3">
    <name type="scientific">Glomus cerebriforme</name>
    <dbReference type="NCBI Taxonomy" id="658196"/>
    <lineage>
        <taxon>Eukaryota</taxon>
        <taxon>Fungi</taxon>
        <taxon>Fungi incertae sedis</taxon>
        <taxon>Mucoromycota</taxon>
        <taxon>Glomeromycotina</taxon>
        <taxon>Glomeromycetes</taxon>
        <taxon>Glomerales</taxon>
        <taxon>Glomeraceae</taxon>
        <taxon>Glomus</taxon>
    </lineage>
</organism>
<keyword evidence="3" id="KW-1185">Reference proteome</keyword>